<gene>
    <name evidence="2" type="ORF">PEX2_054990</name>
</gene>
<reference evidence="2 3" key="1">
    <citation type="journal article" date="2015" name="Mol. Plant Microbe Interact.">
        <title>Genome, transcriptome, and functional analyses of Penicillium expansum provide new insights into secondary metabolism and pathogenicity.</title>
        <authorList>
            <person name="Ballester A.R."/>
            <person name="Marcet-Houben M."/>
            <person name="Levin E."/>
            <person name="Sela N."/>
            <person name="Selma-Lazaro C."/>
            <person name="Carmona L."/>
            <person name="Wisniewski M."/>
            <person name="Droby S."/>
            <person name="Gonzalez-Candelas L."/>
            <person name="Gabaldon T."/>
        </authorList>
    </citation>
    <scope>NUCLEOTIDE SEQUENCE [LARGE SCALE GENOMIC DNA]</scope>
    <source>
        <strain evidence="2 3">MD-8</strain>
    </source>
</reference>
<dbReference type="OrthoDB" id="2789670at2759"/>
<dbReference type="Proteomes" id="UP000030143">
    <property type="component" value="Unassembled WGS sequence"/>
</dbReference>
<sequence>MSSYVFLALQLAVVSLLVTLWRAFQPNTWSNRVVSYIINVGNTPRYINRTLLTVIFVSL</sequence>
<dbReference type="AlphaFoldDB" id="A0A0A2L0V3"/>
<evidence type="ECO:0000313" key="2">
    <source>
        <dbReference type="EMBL" id="KGO59658.1"/>
    </source>
</evidence>
<dbReference type="STRING" id="27334.A0A0A2L0V3"/>
<feature type="signal peptide" evidence="1">
    <location>
        <begin position="1"/>
        <end position="23"/>
    </location>
</feature>
<keyword evidence="1" id="KW-0732">Signal</keyword>
<dbReference type="HOGENOM" id="CLU_2961547_0_0_1"/>
<protein>
    <recommendedName>
        <fullName evidence="4">YggT family protein</fullName>
    </recommendedName>
</protein>
<dbReference type="EMBL" id="JQFZ01000090">
    <property type="protein sequence ID" value="KGO59658.1"/>
    <property type="molecule type" value="Genomic_DNA"/>
</dbReference>
<keyword evidence="3" id="KW-1185">Reference proteome</keyword>
<evidence type="ECO:0000256" key="1">
    <source>
        <dbReference type="SAM" id="SignalP"/>
    </source>
</evidence>
<feature type="chain" id="PRO_5009752919" description="YggT family protein" evidence="1">
    <location>
        <begin position="24"/>
        <end position="59"/>
    </location>
</feature>
<dbReference type="GeneID" id="27678192"/>
<dbReference type="RefSeq" id="XP_016600771.1">
    <property type="nucleotide sequence ID" value="XM_016742773.1"/>
</dbReference>
<name>A0A0A2L0V3_PENEN</name>
<evidence type="ECO:0000313" key="3">
    <source>
        <dbReference type="Proteomes" id="UP000030143"/>
    </source>
</evidence>
<organism evidence="2 3">
    <name type="scientific">Penicillium expansum</name>
    <name type="common">Blue mold rot fungus</name>
    <dbReference type="NCBI Taxonomy" id="27334"/>
    <lineage>
        <taxon>Eukaryota</taxon>
        <taxon>Fungi</taxon>
        <taxon>Dikarya</taxon>
        <taxon>Ascomycota</taxon>
        <taxon>Pezizomycotina</taxon>
        <taxon>Eurotiomycetes</taxon>
        <taxon>Eurotiomycetidae</taxon>
        <taxon>Eurotiales</taxon>
        <taxon>Aspergillaceae</taxon>
        <taxon>Penicillium</taxon>
    </lineage>
</organism>
<comment type="caution">
    <text evidence="2">The sequence shown here is derived from an EMBL/GenBank/DDBJ whole genome shotgun (WGS) entry which is preliminary data.</text>
</comment>
<dbReference type="VEuPathDB" id="FungiDB:PEXP_030100"/>
<evidence type="ECO:0008006" key="4">
    <source>
        <dbReference type="Google" id="ProtNLM"/>
    </source>
</evidence>
<accession>A0A0A2L0V3</accession>
<proteinExistence type="predicted"/>